<accession>A0A7X0KMB0</accession>
<feature type="chain" id="PRO_5031373397" evidence="4">
    <location>
        <begin position="28"/>
        <end position="405"/>
    </location>
</feature>
<evidence type="ECO:0000313" key="6">
    <source>
        <dbReference type="EMBL" id="MBB6355888.1"/>
    </source>
</evidence>
<protein>
    <submittedName>
        <fullName evidence="6">ABC-type branched-subunit amino acid transport system substrate-binding protein</fullName>
    </submittedName>
</protein>
<proteinExistence type="inferred from homology"/>
<sequence length="405" mass="40859">MTVSRQRISRHAALLALALALPLGLSACQSGGAGSDDVLGTVAEGNTAGAEAAAAKPGPAKAGETLGKGPVKVAMLLPLSAGGAAGDRGRKMRDAAALAMADLGNDLITLNVEDTGGNDGRARTLATGALASGAKLVIGPSEQGAVRQLAAVSGTNRPLVLALADNYAGAPGVYSVRLNEADSAAAGAAAIAAKGPRKFVLFMAEGEAGKAVEKRVANSLSIYGASLAVALPFGPSSGGSEKAVADMMALVSDPQAVVIASGGANPAPLVSALKAKGVLGNNVTLVGSNRWLEHGIDDPVLQGAYIATLDSAEIGPIAERFRKTYNYEPDVNVAYGYDTVALAAGIASAMGPKGFTKKVIENPTGFRGSTGVFRFREDGAGERAMPFFRIDKGKLRQVEKSTSGF</sequence>
<dbReference type="InterPro" id="IPR028081">
    <property type="entry name" value="Leu-bd"/>
</dbReference>
<evidence type="ECO:0000256" key="4">
    <source>
        <dbReference type="SAM" id="SignalP"/>
    </source>
</evidence>
<name>A0A7X0KMB0_9HYPH</name>
<dbReference type="PANTHER" id="PTHR30483:SF6">
    <property type="entry name" value="PERIPLASMIC BINDING PROTEIN OF ABC TRANSPORTER FOR NATURAL AMINO ACIDS"/>
    <property type="match status" value="1"/>
</dbReference>
<evidence type="ECO:0000256" key="1">
    <source>
        <dbReference type="ARBA" id="ARBA00010062"/>
    </source>
</evidence>
<feature type="signal peptide" evidence="4">
    <location>
        <begin position="1"/>
        <end position="27"/>
    </location>
</feature>
<dbReference type="PANTHER" id="PTHR30483">
    <property type="entry name" value="LEUCINE-SPECIFIC-BINDING PROTEIN"/>
    <property type="match status" value="1"/>
</dbReference>
<dbReference type="AlphaFoldDB" id="A0A7X0KMB0"/>
<comment type="similarity">
    <text evidence="1">Belongs to the leucine-binding protein family.</text>
</comment>
<evidence type="ECO:0000256" key="2">
    <source>
        <dbReference type="ARBA" id="ARBA00022729"/>
    </source>
</evidence>
<keyword evidence="7" id="KW-1185">Reference proteome</keyword>
<dbReference type="SUPFAM" id="SSF53822">
    <property type="entry name" value="Periplasmic binding protein-like I"/>
    <property type="match status" value="1"/>
</dbReference>
<keyword evidence="3" id="KW-0029">Amino-acid transport</keyword>
<dbReference type="GO" id="GO:0006865">
    <property type="term" value="P:amino acid transport"/>
    <property type="evidence" value="ECO:0007669"/>
    <property type="project" value="UniProtKB-KW"/>
</dbReference>
<evidence type="ECO:0000259" key="5">
    <source>
        <dbReference type="Pfam" id="PF13458"/>
    </source>
</evidence>
<evidence type="ECO:0000313" key="7">
    <source>
        <dbReference type="Proteomes" id="UP000536262"/>
    </source>
</evidence>
<organism evidence="6 7">
    <name type="scientific">Aminobacter aganoensis</name>
    <dbReference type="NCBI Taxonomy" id="83264"/>
    <lineage>
        <taxon>Bacteria</taxon>
        <taxon>Pseudomonadati</taxon>
        <taxon>Pseudomonadota</taxon>
        <taxon>Alphaproteobacteria</taxon>
        <taxon>Hyphomicrobiales</taxon>
        <taxon>Phyllobacteriaceae</taxon>
        <taxon>Aminobacter</taxon>
    </lineage>
</organism>
<keyword evidence="3" id="KW-0813">Transport</keyword>
<dbReference type="EMBL" id="JACHOU010000010">
    <property type="protein sequence ID" value="MBB6355888.1"/>
    <property type="molecule type" value="Genomic_DNA"/>
</dbReference>
<comment type="caution">
    <text evidence="6">The sequence shown here is derived from an EMBL/GenBank/DDBJ whole genome shotgun (WGS) entry which is preliminary data.</text>
</comment>
<dbReference type="PROSITE" id="PS51257">
    <property type="entry name" value="PROKAR_LIPOPROTEIN"/>
    <property type="match status" value="1"/>
</dbReference>
<dbReference type="Proteomes" id="UP000536262">
    <property type="component" value="Unassembled WGS sequence"/>
</dbReference>
<dbReference type="Gene3D" id="3.40.50.2300">
    <property type="match status" value="2"/>
</dbReference>
<keyword evidence="2 4" id="KW-0732">Signal</keyword>
<evidence type="ECO:0000256" key="3">
    <source>
        <dbReference type="ARBA" id="ARBA00022970"/>
    </source>
</evidence>
<reference evidence="6 7" key="1">
    <citation type="submission" date="2020-08" db="EMBL/GenBank/DDBJ databases">
        <title>Genomic Encyclopedia of Type Strains, Phase IV (KMG-IV): sequencing the most valuable type-strain genomes for metagenomic binning, comparative biology and taxonomic classification.</title>
        <authorList>
            <person name="Goeker M."/>
        </authorList>
    </citation>
    <scope>NUCLEOTIDE SEQUENCE [LARGE SCALE GENOMIC DNA]</scope>
    <source>
        <strain evidence="6 7">DSM 7051</strain>
    </source>
</reference>
<dbReference type="InterPro" id="IPR028082">
    <property type="entry name" value="Peripla_BP_I"/>
</dbReference>
<gene>
    <name evidence="6" type="ORF">GGR00_003693</name>
</gene>
<dbReference type="InterPro" id="IPR051010">
    <property type="entry name" value="BCAA_transport"/>
</dbReference>
<dbReference type="Pfam" id="PF13458">
    <property type="entry name" value="Peripla_BP_6"/>
    <property type="match status" value="1"/>
</dbReference>
<feature type="domain" description="Leucine-binding protein" evidence="5">
    <location>
        <begin position="70"/>
        <end position="393"/>
    </location>
</feature>
<dbReference type="RefSeq" id="WP_184700285.1">
    <property type="nucleotide sequence ID" value="NZ_BAABEG010000001.1"/>
</dbReference>